<dbReference type="GeneID" id="26040497"/>
<protein>
    <submittedName>
        <fullName evidence="1">Uncharacterized protein</fullName>
    </submittedName>
</protein>
<organism evidence="1 2">
    <name type="scientific">Lactobacillus phage LBR48</name>
    <dbReference type="NCBI Taxonomy" id="755164"/>
    <lineage>
        <taxon>Viruses</taxon>
        <taxon>Duplodnaviria</taxon>
        <taxon>Heunggongvirae</taxon>
        <taxon>Uroviricota</taxon>
        <taxon>Caudoviricetes</taxon>
        <taxon>Anamdongvirus</taxon>
        <taxon>Anamdongvirus LBR48</taxon>
    </lineage>
</organism>
<accession>D6PST3</accession>
<keyword evidence="2" id="KW-1185">Reference proteome</keyword>
<evidence type="ECO:0000313" key="1">
    <source>
        <dbReference type="EMBL" id="ADF83424.1"/>
    </source>
</evidence>
<dbReference type="Proteomes" id="UP000002375">
    <property type="component" value="Segment"/>
</dbReference>
<dbReference type="KEGG" id="vg:26040497"/>
<proteinExistence type="predicted"/>
<sequence length="36" mass="4511">MKEYWESSLWWFCLPVPPITKLYQWSSSKEFEWVAK</sequence>
<reference evidence="1 2" key="1">
    <citation type="journal article" date="2011" name="Arch. Virol.">
        <title>Complete nucleotide sequence of the temperate bacteriophage LBR48, a new member of the family Myoviridae.</title>
        <authorList>
            <person name="Jang S.H."/>
            <person name="Yoon B.H."/>
            <person name="Chang H.I."/>
        </authorList>
    </citation>
    <scope>NUCLEOTIDE SEQUENCE [LARGE SCALE GENOMIC DNA]</scope>
</reference>
<dbReference type="RefSeq" id="YP_009168549.1">
    <property type="nucleotide sequence ID" value="NC_027990.1"/>
</dbReference>
<evidence type="ECO:0000313" key="2">
    <source>
        <dbReference type="Proteomes" id="UP000002375"/>
    </source>
</evidence>
<name>D6PST3_9CAUD</name>
<dbReference type="EMBL" id="GU967410">
    <property type="protein sequence ID" value="ADF83424.1"/>
    <property type="molecule type" value="Genomic_DNA"/>
</dbReference>